<feature type="transmembrane region" description="Helical" evidence="9">
    <location>
        <begin position="203"/>
        <end position="222"/>
    </location>
</feature>
<feature type="transmembrane region" description="Helical" evidence="9">
    <location>
        <begin position="364"/>
        <end position="383"/>
    </location>
</feature>
<name>A0A0F7TXP5_PENBI</name>
<feature type="transmembrane region" description="Helical" evidence="9">
    <location>
        <begin position="144"/>
        <end position="163"/>
    </location>
</feature>
<evidence type="ECO:0000256" key="7">
    <source>
        <dbReference type="RuleBase" id="RU003346"/>
    </source>
</evidence>
<feature type="transmembrane region" description="Helical" evidence="9">
    <location>
        <begin position="242"/>
        <end position="263"/>
    </location>
</feature>
<dbReference type="PROSITE" id="PS00217">
    <property type="entry name" value="SUGAR_TRANSPORT_2"/>
    <property type="match status" value="1"/>
</dbReference>
<evidence type="ECO:0000259" key="10">
    <source>
        <dbReference type="PROSITE" id="PS50850"/>
    </source>
</evidence>
<dbReference type="InterPro" id="IPR005828">
    <property type="entry name" value="MFS_sugar_transport-like"/>
</dbReference>
<proteinExistence type="inferred from homology"/>
<dbReference type="FunFam" id="1.20.1250.20:FF:000149">
    <property type="entry name" value="MFS transporter, SP family, general alpha glucoside:H+ symporter"/>
    <property type="match status" value="1"/>
</dbReference>
<organism evidence="11 12">
    <name type="scientific">Penicillium brasilianum</name>
    <dbReference type="NCBI Taxonomy" id="104259"/>
    <lineage>
        <taxon>Eukaryota</taxon>
        <taxon>Fungi</taxon>
        <taxon>Dikarya</taxon>
        <taxon>Ascomycota</taxon>
        <taxon>Pezizomycotina</taxon>
        <taxon>Eurotiomycetes</taxon>
        <taxon>Eurotiomycetidae</taxon>
        <taxon>Eurotiales</taxon>
        <taxon>Aspergillaceae</taxon>
        <taxon>Penicillium</taxon>
    </lineage>
</organism>
<feature type="transmembrane region" description="Helical" evidence="9">
    <location>
        <begin position="458"/>
        <end position="479"/>
    </location>
</feature>
<feature type="transmembrane region" description="Helical" evidence="9">
    <location>
        <begin position="423"/>
        <end position="446"/>
    </location>
</feature>
<sequence length="575" mass="64083">MADSKVHDPIAPAEAAPRYPSDGHEGQEGWSSDSSMKTIIQNAKAATEKEQSMSLLQGIKLYPKAVAWSVLISTCIAMEGYDISLVNNFYAFDQFNRKYGEQLADGSYQVPARWQSGLSNGAYVGEIIGLFINGWASERFGYRYTIMGCLVLVSAWTAIFFTAQNVQSLLAAEILCGVPWGVFQTLTITYASEVCPVALRGYLTTYVNFCWGLGQLIGIGVIKGMLNRDDQWAYRIPYGLQWMWPLPLFIGIFLAPESPWWLVRRGRTKDAKRALERLTSDDRETDFDADETISMMVHTTALEAKITKGASYLDCFKGTDLRRTEIVCMVWAIQNLSGNSFSNYSTYFLEQAGLDSSNAYNFAMGQYGINMVGVFGAWFLMTLGIGRRTLCLYGLCGLCAMLLVMGFLGLVPESHRDQGSMATGALMLVWALFYQLSVGTVCYSLVAELSTRRLQIKTVVLGRCLYNVVAIVCGVLTPYMLNPGEWDWGNYAGFFWGGICFLCIIYTYFRVPEPRGRSFAELDMLFERGVSARKFATTEVDVFDETIEGRVVDEYRAQKNAANDPSQVEKDAGTA</sequence>
<dbReference type="GO" id="GO:0005351">
    <property type="term" value="F:carbohydrate:proton symporter activity"/>
    <property type="evidence" value="ECO:0007669"/>
    <property type="project" value="TreeGrafter"/>
</dbReference>
<evidence type="ECO:0000256" key="5">
    <source>
        <dbReference type="ARBA" id="ARBA00022989"/>
    </source>
</evidence>
<dbReference type="InterPro" id="IPR036259">
    <property type="entry name" value="MFS_trans_sf"/>
</dbReference>
<feature type="region of interest" description="Disordered" evidence="8">
    <location>
        <begin position="1"/>
        <end position="33"/>
    </location>
</feature>
<dbReference type="InterPro" id="IPR005829">
    <property type="entry name" value="Sugar_transporter_CS"/>
</dbReference>
<dbReference type="OrthoDB" id="6612291at2759"/>
<keyword evidence="12" id="KW-1185">Reference proteome</keyword>
<evidence type="ECO:0000256" key="2">
    <source>
        <dbReference type="ARBA" id="ARBA00010992"/>
    </source>
</evidence>
<evidence type="ECO:0000256" key="4">
    <source>
        <dbReference type="ARBA" id="ARBA00022692"/>
    </source>
</evidence>
<evidence type="ECO:0000256" key="6">
    <source>
        <dbReference type="ARBA" id="ARBA00023136"/>
    </source>
</evidence>
<feature type="transmembrane region" description="Helical" evidence="9">
    <location>
        <begin position="491"/>
        <end position="509"/>
    </location>
</feature>
<dbReference type="EMBL" id="CDHK01000009">
    <property type="protein sequence ID" value="CEJ60711.1"/>
    <property type="molecule type" value="Genomic_DNA"/>
</dbReference>
<dbReference type="PROSITE" id="PS50850">
    <property type="entry name" value="MFS"/>
    <property type="match status" value="1"/>
</dbReference>
<evidence type="ECO:0000256" key="1">
    <source>
        <dbReference type="ARBA" id="ARBA00004141"/>
    </source>
</evidence>
<reference evidence="12" key="1">
    <citation type="journal article" date="2015" name="Genome Announc.">
        <title>Draft genome sequence of the fungus Penicillium brasilianum MG11.</title>
        <authorList>
            <person name="Horn F."/>
            <person name="Linde J."/>
            <person name="Mattern D.J."/>
            <person name="Walther G."/>
            <person name="Guthke R."/>
            <person name="Brakhage A.A."/>
            <person name="Valiante V."/>
        </authorList>
    </citation>
    <scope>NUCLEOTIDE SEQUENCE [LARGE SCALE GENOMIC DNA]</scope>
    <source>
        <strain evidence="12">MG11</strain>
    </source>
</reference>
<keyword evidence="5 9" id="KW-1133">Transmembrane helix</keyword>
<dbReference type="Pfam" id="PF00083">
    <property type="entry name" value="Sugar_tr"/>
    <property type="match status" value="1"/>
</dbReference>
<keyword evidence="4 9" id="KW-0812">Transmembrane</keyword>
<dbReference type="PANTHER" id="PTHR48022">
    <property type="entry name" value="PLASTIDIC GLUCOSE TRANSPORTER 4"/>
    <property type="match status" value="1"/>
</dbReference>
<gene>
    <name evidence="11" type="ORF">PMG11_09274</name>
</gene>
<feature type="transmembrane region" description="Helical" evidence="9">
    <location>
        <begin position="169"/>
        <end position="191"/>
    </location>
</feature>
<evidence type="ECO:0000313" key="12">
    <source>
        <dbReference type="Proteomes" id="UP000042958"/>
    </source>
</evidence>
<dbReference type="InterPro" id="IPR003663">
    <property type="entry name" value="Sugar/inositol_transpt"/>
</dbReference>
<accession>A0A0F7TXP5</accession>
<feature type="transmembrane region" description="Helical" evidence="9">
    <location>
        <begin position="390"/>
        <end position="411"/>
    </location>
</feature>
<dbReference type="AlphaFoldDB" id="A0A0F7TXP5"/>
<evidence type="ECO:0000313" key="11">
    <source>
        <dbReference type="EMBL" id="CEJ60711.1"/>
    </source>
</evidence>
<dbReference type="NCBIfam" id="TIGR00879">
    <property type="entry name" value="SP"/>
    <property type="match status" value="1"/>
</dbReference>
<dbReference type="SUPFAM" id="SSF103473">
    <property type="entry name" value="MFS general substrate transporter"/>
    <property type="match status" value="1"/>
</dbReference>
<evidence type="ECO:0000256" key="9">
    <source>
        <dbReference type="SAM" id="Phobius"/>
    </source>
</evidence>
<comment type="similarity">
    <text evidence="2 7">Belongs to the major facilitator superfamily. Sugar transporter (TC 2.A.1.1) family.</text>
</comment>
<dbReference type="Gene3D" id="1.20.1250.20">
    <property type="entry name" value="MFS general substrate transporter like domains"/>
    <property type="match status" value="1"/>
</dbReference>
<dbReference type="Proteomes" id="UP000042958">
    <property type="component" value="Unassembled WGS sequence"/>
</dbReference>
<feature type="domain" description="Major facilitator superfamily (MFS) profile" evidence="10">
    <location>
        <begin position="68"/>
        <end position="515"/>
    </location>
</feature>
<comment type="subcellular location">
    <subcellularLocation>
        <location evidence="1">Membrane</location>
        <topology evidence="1">Multi-pass membrane protein</topology>
    </subcellularLocation>
</comment>
<keyword evidence="6 9" id="KW-0472">Membrane</keyword>
<evidence type="ECO:0000256" key="8">
    <source>
        <dbReference type="SAM" id="MobiDB-lite"/>
    </source>
</evidence>
<dbReference type="InterPro" id="IPR020846">
    <property type="entry name" value="MFS_dom"/>
</dbReference>
<dbReference type="GO" id="GO:0016020">
    <property type="term" value="C:membrane"/>
    <property type="evidence" value="ECO:0007669"/>
    <property type="project" value="UniProtKB-SubCell"/>
</dbReference>
<dbReference type="PANTHER" id="PTHR48022:SF56">
    <property type="entry name" value="MAJOR FACILITATOR SUPERFAMILY (MFS) PROFILE DOMAIN-CONTAINING PROTEIN-RELATED"/>
    <property type="match status" value="1"/>
</dbReference>
<keyword evidence="3 7" id="KW-0813">Transport</keyword>
<evidence type="ECO:0000256" key="3">
    <source>
        <dbReference type="ARBA" id="ARBA00022448"/>
    </source>
</evidence>
<feature type="transmembrane region" description="Helical" evidence="9">
    <location>
        <begin position="326"/>
        <end position="344"/>
    </location>
</feature>
<protein>
    <submittedName>
        <fullName evidence="11">Putative Maltose permease MAL61</fullName>
    </submittedName>
</protein>
<dbReference type="InterPro" id="IPR050360">
    <property type="entry name" value="MFS_Sugar_Transporters"/>
</dbReference>